<protein>
    <submittedName>
        <fullName evidence="10">Cation:proton antiporter</fullName>
    </submittedName>
</protein>
<keyword evidence="5 7" id="KW-1133">Transmembrane helix</keyword>
<evidence type="ECO:0000256" key="4">
    <source>
        <dbReference type="ARBA" id="ARBA00022692"/>
    </source>
</evidence>
<organism evidence="10 11">
    <name type="scientific">Pseudohongiella acticola</name>
    <dbReference type="NCBI Taxonomy" id="1524254"/>
    <lineage>
        <taxon>Bacteria</taxon>
        <taxon>Pseudomonadati</taxon>
        <taxon>Pseudomonadota</taxon>
        <taxon>Gammaproteobacteria</taxon>
        <taxon>Pseudomonadales</taxon>
        <taxon>Pseudohongiellaceae</taxon>
        <taxon>Pseudohongiella</taxon>
    </lineage>
</organism>
<keyword evidence="2" id="KW-0813">Transport</keyword>
<gene>
    <name evidence="10" type="ORF">PHACT_00615</name>
</gene>
<keyword evidence="4 7" id="KW-0812">Transmembrane</keyword>
<evidence type="ECO:0000256" key="5">
    <source>
        <dbReference type="ARBA" id="ARBA00022989"/>
    </source>
</evidence>
<dbReference type="InterPro" id="IPR046806">
    <property type="entry name" value="MrpA_C/MbhE"/>
</dbReference>
<evidence type="ECO:0000256" key="2">
    <source>
        <dbReference type="ARBA" id="ARBA00022448"/>
    </source>
</evidence>
<dbReference type="NCBIfam" id="NF009159">
    <property type="entry name" value="PRK12504.1"/>
    <property type="match status" value="1"/>
</dbReference>
<dbReference type="InterPro" id="IPR050616">
    <property type="entry name" value="CPA3_Na-H_Antiporter_A"/>
</dbReference>
<evidence type="ECO:0000256" key="1">
    <source>
        <dbReference type="ARBA" id="ARBA00004651"/>
    </source>
</evidence>
<dbReference type="PANTHER" id="PTHR43373:SF1">
    <property type="entry name" value="NA(+)_H(+) ANTIPORTER SUBUNIT A"/>
    <property type="match status" value="1"/>
</dbReference>
<evidence type="ECO:0000256" key="7">
    <source>
        <dbReference type="SAM" id="Phobius"/>
    </source>
</evidence>
<feature type="transmembrane region" description="Helical" evidence="7">
    <location>
        <begin position="57"/>
        <end position="77"/>
    </location>
</feature>
<comment type="subcellular location">
    <subcellularLocation>
        <location evidence="1">Cell membrane</location>
        <topology evidence="1">Multi-pass membrane protein</topology>
    </subcellularLocation>
</comment>
<evidence type="ECO:0000256" key="3">
    <source>
        <dbReference type="ARBA" id="ARBA00022475"/>
    </source>
</evidence>
<feature type="transmembrane region" description="Helical" evidence="7">
    <location>
        <begin position="155"/>
        <end position="173"/>
    </location>
</feature>
<accession>A0A1E8CHG3</accession>
<sequence>MFEQLIDVFLLVFLAIISIAIVRIRNVFTAVMLFGIYSLVSASLFMVLAAADVAFTEAAVGAGISTILMLATLSQVGRDKEKPLVKKKISFLPLIIVLVTGATLVYGIVDLPPFGAADNPVHTHVAPRYIFQSMSEIDVPNLVTAVLASYRGFDTLGEVVVIFTAGIGVLLLIGGRRRREEGADE</sequence>
<comment type="caution">
    <text evidence="10">The sequence shown here is derived from an EMBL/GenBank/DDBJ whole genome shotgun (WGS) entry which is preliminary data.</text>
</comment>
<feature type="domain" description="MrpA C-terminal/MbhD" evidence="8">
    <location>
        <begin position="12"/>
        <end position="77"/>
    </location>
</feature>
<dbReference type="Pfam" id="PF20501">
    <property type="entry name" value="MbhE"/>
    <property type="match status" value="1"/>
</dbReference>
<dbReference type="OrthoDB" id="2085045at2"/>
<feature type="transmembrane region" description="Helical" evidence="7">
    <location>
        <begin position="31"/>
        <end position="51"/>
    </location>
</feature>
<evidence type="ECO:0000256" key="6">
    <source>
        <dbReference type="ARBA" id="ARBA00023136"/>
    </source>
</evidence>
<dbReference type="AlphaFoldDB" id="A0A1E8CHG3"/>
<feature type="transmembrane region" description="Helical" evidence="7">
    <location>
        <begin position="89"/>
        <end position="109"/>
    </location>
</feature>
<keyword evidence="6 7" id="KW-0472">Membrane</keyword>
<evidence type="ECO:0000259" key="8">
    <source>
        <dbReference type="Pfam" id="PF13244"/>
    </source>
</evidence>
<dbReference type="RefSeq" id="WP_070115457.1">
    <property type="nucleotide sequence ID" value="NZ_MASR01000001.1"/>
</dbReference>
<name>A0A1E8CHG3_9GAMM</name>
<dbReference type="InterPro" id="IPR025383">
    <property type="entry name" value="MrpA_C/MbhD"/>
</dbReference>
<dbReference type="PANTHER" id="PTHR43373">
    <property type="entry name" value="NA(+)/H(+) ANTIPORTER SUBUNIT"/>
    <property type="match status" value="1"/>
</dbReference>
<keyword evidence="3" id="KW-1003">Cell membrane</keyword>
<evidence type="ECO:0000313" key="10">
    <source>
        <dbReference type="EMBL" id="OFE11832.1"/>
    </source>
</evidence>
<dbReference type="Pfam" id="PF13244">
    <property type="entry name" value="MbhD"/>
    <property type="match status" value="1"/>
</dbReference>
<reference evidence="11" key="1">
    <citation type="submission" date="2016-07" db="EMBL/GenBank/DDBJ databases">
        <authorList>
            <person name="Florea S."/>
            <person name="Webb J.S."/>
            <person name="Jaromczyk J."/>
            <person name="Schardl C.L."/>
        </authorList>
    </citation>
    <scope>NUCLEOTIDE SEQUENCE [LARGE SCALE GENOMIC DNA]</scope>
    <source>
        <strain evidence="11">KCTC 42131</strain>
    </source>
</reference>
<keyword evidence="11" id="KW-1185">Reference proteome</keyword>
<evidence type="ECO:0000313" key="11">
    <source>
        <dbReference type="Proteomes" id="UP000175669"/>
    </source>
</evidence>
<feature type="transmembrane region" description="Helical" evidence="7">
    <location>
        <begin position="6"/>
        <end position="24"/>
    </location>
</feature>
<dbReference type="GO" id="GO:0005886">
    <property type="term" value="C:plasma membrane"/>
    <property type="evidence" value="ECO:0007669"/>
    <property type="project" value="UniProtKB-SubCell"/>
</dbReference>
<proteinExistence type="predicted"/>
<evidence type="ECO:0000259" key="9">
    <source>
        <dbReference type="Pfam" id="PF20501"/>
    </source>
</evidence>
<dbReference type="STRING" id="1524254.PHACT_00615"/>
<dbReference type="Proteomes" id="UP000175669">
    <property type="component" value="Unassembled WGS sequence"/>
</dbReference>
<feature type="domain" description="MrpA C-terminal/MbhE" evidence="9">
    <location>
        <begin position="118"/>
        <end position="174"/>
    </location>
</feature>
<dbReference type="EMBL" id="MASR01000001">
    <property type="protein sequence ID" value="OFE11832.1"/>
    <property type="molecule type" value="Genomic_DNA"/>
</dbReference>